<dbReference type="InterPro" id="IPR015943">
    <property type="entry name" value="WD40/YVTN_repeat-like_dom_sf"/>
</dbReference>
<evidence type="ECO:0000313" key="1">
    <source>
        <dbReference type="EMBL" id="MDA3614534.1"/>
    </source>
</evidence>
<dbReference type="RefSeq" id="WP_407030859.1">
    <property type="nucleotide sequence ID" value="NZ_JAQGEF010000006.1"/>
</dbReference>
<evidence type="ECO:0000313" key="2">
    <source>
        <dbReference type="Proteomes" id="UP001210231"/>
    </source>
</evidence>
<keyword evidence="2" id="KW-1185">Reference proteome</keyword>
<comment type="caution">
    <text evidence="1">The sequence shown here is derived from an EMBL/GenBank/DDBJ whole genome shotgun (WGS) entry which is preliminary data.</text>
</comment>
<organism evidence="1 2">
    <name type="scientific">Polluticaenibacter yanchengensis</name>
    <dbReference type="NCBI Taxonomy" id="3014562"/>
    <lineage>
        <taxon>Bacteria</taxon>
        <taxon>Pseudomonadati</taxon>
        <taxon>Bacteroidota</taxon>
        <taxon>Chitinophagia</taxon>
        <taxon>Chitinophagales</taxon>
        <taxon>Chitinophagaceae</taxon>
        <taxon>Polluticaenibacter</taxon>
    </lineage>
</organism>
<proteinExistence type="predicted"/>
<reference evidence="1 2" key="1">
    <citation type="submission" date="2022-12" db="EMBL/GenBank/DDBJ databases">
        <title>Chitinophagaceae gen. sp. nov., a new member of the family Chitinophagaceae, isolated from soil in a chemical factory.</title>
        <authorList>
            <person name="Ke Z."/>
        </authorList>
    </citation>
    <scope>NUCLEOTIDE SEQUENCE [LARGE SCALE GENOMIC DNA]</scope>
    <source>
        <strain evidence="1 2">LY-5</strain>
    </source>
</reference>
<protein>
    <recommendedName>
        <fullName evidence="3">YncE family protein</fullName>
    </recommendedName>
</protein>
<dbReference type="Proteomes" id="UP001210231">
    <property type="component" value="Unassembled WGS sequence"/>
</dbReference>
<dbReference type="SUPFAM" id="SSF63825">
    <property type="entry name" value="YWTD domain"/>
    <property type="match status" value="1"/>
</dbReference>
<dbReference type="InterPro" id="IPR031815">
    <property type="entry name" value="DUF5074"/>
</dbReference>
<sequence>MSFKKWGSFILTAILLVSCRKDENVEVVPEISQGFYVLSEGLFNRNNTTLGYYDYYTKTFTPNIYKAVNGSDLGDNGTDVIQYGSKLYVVMSGSAYVAVAEAGTVKKIKNIDFKNASGVNKEPRYAVGYKGKVYVSNYDKTVSVIDTATLSIVKNIPVGDDKSESLAVYNNKLFVANSGFGSGKTVSVIDLNTDTFLKDIEVGKNPFNVAVNSRGEVYISHRSDWLDPSYVPVTYIIDGVNLQVKTKLAAAVSSSSIRIHKDIAYLFDSYGSAGILRTYNSISNVIIKEKFITDNTVIEAPYGLNIDDEKNYVFITDAKDYVSPGAVYGFDNTGKRIITLSGNVGINPNKVLVVTK</sequence>
<dbReference type="InterPro" id="IPR011964">
    <property type="entry name" value="YVTN_b-propeller_repeat"/>
</dbReference>
<dbReference type="PROSITE" id="PS51257">
    <property type="entry name" value="PROKAR_LIPOPROTEIN"/>
    <property type="match status" value="1"/>
</dbReference>
<accession>A0ABT4UIU8</accession>
<dbReference type="InterPro" id="IPR051200">
    <property type="entry name" value="Host-pathogen_enzymatic-act"/>
</dbReference>
<name>A0ABT4UIU8_9BACT</name>
<dbReference type="Gene3D" id="2.130.10.10">
    <property type="entry name" value="YVTN repeat-like/Quinoprotein amine dehydrogenase"/>
    <property type="match status" value="1"/>
</dbReference>
<dbReference type="Pfam" id="PF16819">
    <property type="entry name" value="DUF5074"/>
    <property type="match status" value="1"/>
</dbReference>
<dbReference type="NCBIfam" id="TIGR02276">
    <property type="entry name" value="beta_rpt_yvtn"/>
    <property type="match status" value="1"/>
</dbReference>
<dbReference type="PANTHER" id="PTHR47197">
    <property type="entry name" value="PROTEIN NIRF"/>
    <property type="match status" value="1"/>
</dbReference>
<gene>
    <name evidence="1" type="ORF">O3P16_06920</name>
</gene>
<dbReference type="PANTHER" id="PTHR47197:SF3">
    <property type="entry name" value="DIHYDRO-HEME D1 DEHYDROGENASE"/>
    <property type="match status" value="1"/>
</dbReference>
<evidence type="ECO:0008006" key="3">
    <source>
        <dbReference type="Google" id="ProtNLM"/>
    </source>
</evidence>
<dbReference type="EMBL" id="JAQGEF010000006">
    <property type="protein sequence ID" value="MDA3614534.1"/>
    <property type="molecule type" value="Genomic_DNA"/>
</dbReference>